<evidence type="ECO:0000256" key="1">
    <source>
        <dbReference type="SAM" id="MobiDB-lite"/>
    </source>
</evidence>
<feature type="compositionally biased region" description="Polar residues" evidence="1">
    <location>
        <begin position="158"/>
        <end position="167"/>
    </location>
</feature>
<organism evidence="2 3">
    <name type="scientific">Corynespora cassiicola Philippines</name>
    <dbReference type="NCBI Taxonomy" id="1448308"/>
    <lineage>
        <taxon>Eukaryota</taxon>
        <taxon>Fungi</taxon>
        <taxon>Dikarya</taxon>
        <taxon>Ascomycota</taxon>
        <taxon>Pezizomycotina</taxon>
        <taxon>Dothideomycetes</taxon>
        <taxon>Pleosporomycetidae</taxon>
        <taxon>Pleosporales</taxon>
        <taxon>Corynesporascaceae</taxon>
        <taxon>Corynespora</taxon>
    </lineage>
</organism>
<evidence type="ECO:0000313" key="2">
    <source>
        <dbReference type="EMBL" id="PSN71651.1"/>
    </source>
</evidence>
<sequence length="190" mass="20614">MALPLGSMSPSNRGCAPCPVSLVFWVRRSLAMTSCRTEAHSGQGSHNSQSRHSTSAPLPLFHVAIVIWDRRPSQVNHCDHCNLTTPNLGDAHVAGLAGDEGQVTALSSRRRSFGTWKGNPRAFEKAARRWGGRVGAPSKFPKPPSWPLHHSPSSVLSDCSSQASSPHLTRPGTGLQFTRPRSEWLILHST</sequence>
<evidence type="ECO:0000313" key="3">
    <source>
        <dbReference type="Proteomes" id="UP000240883"/>
    </source>
</evidence>
<accession>A0A2T2P1V7</accession>
<dbReference type="EMBL" id="KZ678130">
    <property type="protein sequence ID" value="PSN71651.1"/>
    <property type="molecule type" value="Genomic_DNA"/>
</dbReference>
<dbReference type="Proteomes" id="UP000240883">
    <property type="component" value="Unassembled WGS sequence"/>
</dbReference>
<protein>
    <submittedName>
        <fullName evidence="2">Uncharacterized protein</fullName>
    </submittedName>
</protein>
<gene>
    <name evidence="2" type="ORF">BS50DRAFT_232663</name>
</gene>
<proteinExistence type="predicted"/>
<name>A0A2T2P1V7_CORCC</name>
<keyword evidence="3" id="KW-1185">Reference proteome</keyword>
<reference evidence="2 3" key="1">
    <citation type="journal article" date="2018" name="Front. Microbiol.">
        <title>Genome-Wide Analysis of Corynespora cassiicola Leaf Fall Disease Putative Effectors.</title>
        <authorList>
            <person name="Lopez D."/>
            <person name="Ribeiro S."/>
            <person name="Label P."/>
            <person name="Fumanal B."/>
            <person name="Venisse J.S."/>
            <person name="Kohler A."/>
            <person name="de Oliveira R.R."/>
            <person name="Labutti K."/>
            <person name="Lipzen A."/>
            <person name="Lail K."/>
            <person name="Bauer D."/>
            <person name="Ohm R.A."/>
            <person name="Barry K.W."/>
            <person name="Spatafora J."/>
            <person name="Grigoriev I.V."/>
            <person name="Martin F.M."/>
            <person name="Pujade-Renaud V."/>
        </authorList>
    </citation>
    <scope>NUCLEOTIDE SEQUENCE [LARGE SCALE GENOMIC DNA]</scope>
    <source>
        <strain evidence="2 3">Philippines</strain>
    </source>
</reference>
<feature type="compositionally biased region" description="Low complexity" evidence="1">
    <location>
        <begin position="147"/>
        <end position="157"/>
    </location>
</feature>
<feature type="region of interest" description="Disordered" evidence="1">
    <location>
        <begin position="133"/>
        <end position="175"/>
    </location>
</feature>
<dbReference type="AlphaFoldDB" id="A0A2T2P1V7"/>